<evidence type="ECO:0000313" key="2">
    <source>
        <dbReference type="EnsemblMetazoa" id="SMAR001919-PA"/>
    </source>
</evidence>
<dbReference type="EnsemblMetazoa" id="SMAR001919-RA">
    <property type="protein sequence ID" value="SMAR001919-PA"/>
    <property type="gene ID" value="SMAR001919"/>
</dbReference>
<feature type="transmembrane region" description="Helical" evidence="1">
    <location>
        <begin position="447"/>
        <end position="466"/>
    </location>
</feature>
<reference evidence="3" key="1">
    <citation type="submission" date="2011-05" db="EMBL/GenBank/DDBJ databases">
        <authorList>
            <person name="Richards S.R."/>
            <person name="Qu J."/>
            <person name="Jiang H."/>
            <person name="Jhangiani S.N."/>
            <person name="Agravi P."/>
            <person name="Goodspeed R."/>
            <person name="Gross S."/>
            <person name="Mandapat C."/>
            <person name="Jackson L."/>
            <person name="Mathew T."/>
            <person name="Pu L."/>
            <person name="Thornton R."/>
            <person name="Saada N."/>
            <person name="Wilczek-Boney K.B."/>
            <person name="Lee S."/>
            <person name="Kovar C."/>
            <person name="Wu Y."/>
            <person name="Scherer S.E."/>
            <person name="Worley K.C."/>
            <person name="Muzny D.M."/>
            <person name="Gibbs R."/>
        </authorList>
    </citation>
    <scope>NUCLEOTIDE SEQUENCE</scope>
    <source>
        <strain evidence="3">Brora</strain>
    </source>
</reference>
<dbReference type="InterPro" id="IPR009832">
    <property type="entry name" value="DUF1397"/>
</dbReference>
<organism evidence="2 3">
    <name type="scientific">Strigamia maritima</name>
    <name type="common">European centipede</name>
    <name type="synonym">Geophilus maritimus</name>
    <dbReference type="NCBI Taxonomy" id="126957"/>
    <lineage>
        <taxon>Eukaryota</taxon>
        <taxon>Metazoa</taxon>
        <taxon>Ecdysozoa</taxon>
        <taxon>Arthropoda</taxon>
        <taxon>Myriapoda</taxon>
        <taxon>Chilopoda</taxon>
        <taxon>Pleurostigmophora</taxon>
        <taxon>Geophilomorpha</taxon>
        <taxon>Linotaeniidae</taxon>
        <taxon>Strigamia</taxon>
    </lineage>
</organism>
<dbReference type="AlphaFoldDB" id="T1ILT1"/>
<dbReference type="HOGENOM" id="CLU_583073_0_0_1"/>
<evidence type="ECO:0000313" key="3">
    <source>
        <dbReference type="Proteomes" id="UP000014500"/>
    </source>
</evidence>
<sequence>MKLWEVERINMLYFVLLLNGVLIIGVVWTSLASSDACVKLEKKIAKEYECCLQERKKEVPVHMTSWFPILPSLSAASDLNLTVDQLIFFILQFFKFFNFFCFYSREIHDVACINQMLDRASRATVCLSNTTVSFIQKRAEIQEKRRQHLCDKGASYALYESGASECLQNKPVSLCMTYLMDNFDLEANKYQPNCEEFHKLQRCLRDEWKEFCGEESVSLLLKLIRVMYAIFHCSDYEGEVVPTTPVLLSIVPANCQLGTSCAVKVQTTMNEYRQCIDYSYQILFSMKYYEVSSTTIGQKCIDTNFATCRAAADRKMSGCLDFSQREALETTFQMVEAGYRYWCSEYGVKLMEFYSERAPDCYFLQLSLFRTCELEYPLINIYLQPYDSNYCRTLSAVTNCLQQVYQRCLTHEDPSLIRGYYETMWKTTPCFIVEQQYLHNSTSNLKINFHILLFCVMIFIAKWKFLHKN</sequence>
<proteinExistence type="predicted"/>
<dbReference type="EMBL" id="JH430884">
    <property type="status" value="NOT_ANNOTATED_CDS"/>
    <property type="molecule type" value="Genomic_DNA"/>
</dbReference>
<name>T1ILT1_STRMM</name>
<keyword evidence="1" id="KW-0812">Transmembrane</keyword>
<protein>
    <submittedName>
        <fullName evidence="2">Uncharacterized protein</fullName>
    </submittedName>
</protein>
<dbReference type="Proteomes" id="UP000014500">
    <property type="component" value="Unassembled WGS sequence"/>
</dbReference>
<accession>T1ILT1</accession>
<feature type="transmembrane region" description="Helical" evidence="1">
    <location>
        <begin position="12"/>
        <end position="31"/>
    </location>
</feature>
<keyword evidence="1" id="KW-1133">Transmembrane helix</keyword>
<dbReference type="Pfam" id="PF07165">
    <property type="entry name" value="DUF1397"/>
    <property type="match status" value="1"/>
</dbReference>
<keyword evidence="1" id="KW-0472">Membrane</keyword>
<keyword evidence="3" id="KW-1185">Reference proteome</keyword>
<evidence type="ECO:0000256" key="1">
    <source>
        <dbReference type="SAM" id="Phobius"/>
    </source>
</evidence>
<reference evidence="2" key="2">
    <citation type="submission" date="2015-02" db="UniProtKB">
        <authorList>
            <consortium name="EnsemblMetazoa"/>
        </authorList>
    </citation>
    <scope>IDENTIFICATION</scope>
</reference>